<dbReference type="Pfam" id="PF04098">
    <property type="entry name" value="Rad52_Rad22"/>
    <property type="match status" value="1"/>
</dbReference>
<evidence type="ECO:0000313" key="7">
    <source>
        <dbReference type="EMBL" id="KAF2857521.1"/>
    </source>
</evidence>
<evidence type="ECO:0000313" key="8">
    <source>
        <dbReference type="Proteomes" id="UP000799421"/>
    </source>
</evidence>
<feature type="compositionally biased region" description="Polar residues" evidence="6">
    <location>
        <begin position="477"/>
        <end position="489"/>
    </location>
</feature>
<feature type="compositionally biased region" description="Polar residues" evidence="6">
    <location>
        <begin position="509"/>
        <end position="520"/>
    </location>
</feature>
<gene>
    <name evidence="7" type="ORF">K470DRAFT_170377</name>
</gene>
<dbReference type="PANTHER" id="PTHR12132:SF1">
    <property type="entry name" value="DNA REPAIR PROTEIN RAD52 HOMOLOG"/>
    <property type="match status" value="1"/>
</dbReference>
<dbReference type="GO" id="GO:0006312">
    <property type="term" value="P:mitotic recombination"/>
    <property type="evidence" value="ECO:0007669"/>
    <property type="project" value="TreeGrafter"/>
</dbReference>
<keyword evidence="8" id="KW-1185">Reference proteome</keyword>
<evidence type="ECO:0000256" key="6">
    <source>
        <dbReference type="SAM" id="MobiDB-lite"/>
    </source>
</evidence>
<sequence length="520" mass="56007">MPSPGDQYRMVQNPYETRPVSEYTPSELATLQNLLEKQLGPEYISVRAGPGNSKVHYLSGHKAINLANRVFGVNGWSSAIQHVQVDFADEMSSGRFSIGVSAIVRVTIRDGTYHEDIGTGNIDNCKGKAAAYDKAKKQAVTDALKRALRSFGNVLGNCAYDKDYLQKLAKVKAPPVKWDVNNLLRHPDITPVKKEVPAEAEPDIKTVAAQQAVQSAIMTESEEFEEEFGEFMLEEEDFLAPDALRVEPQTMPIKTEQTAKPQGMDPVKAAQPQPPNVHRAQPPNNHKPQPPQRIYGAPQTAPARAPQPQQTGQPPQRPVVGAQPRAQNPAVAGQQPHPKPVTNVDGQQMDANGLPLPSEPPPDAPVGFITGRSWDLHDKSPDPKPPTKPIAFNPHASTSSIRRTGGVDPDRSAPVSRQVQTNAAATNPTAVTPGRTNFINPSADPHRRIGAPSPGGNRGPYRPPTMAGVKRPALADVSNTSLITNQPINSVPDIKKARVDGPNGVAQGDVSNRPQTPKAG</sequence>
<feature type="compositionally biased region" description="Low complexity" evidence="6">
    <location>
        <begin position="418"/>
        <end position="433"/>
    </location>
</feature>
<comment type="similarity">
    <text evidence="1">Belongs to the RAD52 family.</text>
</comment>
<protein>
    <recommendedName>
        <fullName evidence="5">RAD52 homolog</fullName>
    </recommendedName>
</protein>
<dbReference type="GO" id="GO:0003697">
    <property type="term" value="F:single-stranded DNA binding"/>
    <property type="evidence" value="ECO:0007669"/>
    <property type="project" value="UniProtKB-ARBA"/>
</dbReference>
<dbReference type="GO" id="GO:0005634">
    <property type="term" value="C:nucleus"/>
    <property type="evidence" value="ECO:0007669"/>
    <property type="project" value="InterPro"/>
</dbReference>
<accession>A0A6A7BQG2</accession>
<name>A0A6A7BQG2_9PEZI</name>
<dbReference type="NCBIfam" id="TIGR00607">
    <property type="entry name" value="rad52"/>
    <property type="match status" value="1"/>
</dbReference>
<dbReference type="InterPro" id="IPR004585">
    <property type="entry name" value="DNA_recomb/repair_Rad52"/>
</dbReference>
<dbReference type="EMBL" id="MU006039">
    <property type="protein sequence ID" value="KAF2857521.1"/>
    <property type="molecule type" value="Genomic_DNA"/>
</dbReference>
<organism evidence="7 8">
    <name type="scientific">Piedraia hortae CBS 480.64</name>
    <dbReference type="NCBI Taxonomy" id="1314780"/>
    <lineage>
        <taxon>Eukaryota</taxon>
        <taxon>Fungi</taxon>
        <taxon>Dikarya</taxon>
        <taxon>Ascomycota</taxon>
        <taxon>Pezizomycotina</taxon>
        <taxon>Dothideomycetes</taxon>
        <taxon>Dothideomycetidae</taxon>
        <taxon>Capnodiales</taxon>
        <taxon>Piedraiaceae</taxon>
        <taxon>Piedraia</taxon>
    </lineage>
</organism>
<dbReference type="PANTHER" id="PTHR12132">
    <property type="entry name" value="DNA REPAIR AND RECOMBINATION PROTEIN RAD52, RAD59"/>
    <property type="match status" value="1"/>
</dbReference>
<keyword evidence="2" id="KW-0227">DNA damage</keyword>
<evidence type="ECO:0000256" key="3">
    <source>
        <dbReference type="ARBA" id="ARBA00023172"/>
    </source>
</evidence>
<dbReference type="InterPro" id="IPR007232">
    <property type="entry name" value="Rad52_Rad59_Rad22"/>
</dbReference>
<feature type="region of interest" description="Disordered" evidence="6">
    <location>
        <begin position="256"/>
        <end position="520"/>
    </location>
</feature>
<evidence type="ECO:0000256" key="1">
    <source>
        <dbReference type="ARBA" id="ARBA00006638"/>
    </source>
</evidence>
<proteinExistence type="inferred from homology"/>
<dbReference type="AlphaFoldDB" id="A0A6A7BQG2"/>
<dbReference type="Proteomes" id="UP000799421">
    <property type="component" value="Unassembled WGS sequence"/>
</dbReference>
<feature type="compositionally biased region" description="Low complexity" evidence="6">
    <location>
        <begin position="296"/>
        <end position="314"/>
    </location>
</feature>
<dbReference type="SUPFAM" id="SSF54768">
    <property type="entry name" value="dsRNA-binding domain-like"/>
    <property type="match status" value="1"/>
</dbReference>
<keyword evidence="3" id="KW-0233">DNA recombination</keyword>
<dbReference type="InterPro" id="IPR042525">
    <property type="entry name" value="Rad52_Rad59_Rad22_sf"/>
</dbReference>
<dbReference type="GO" id="GO:0000730">
    <property type="term" value="P:DNA recombinase assembly"/>
    <property type="evidence" value="ECO:0007669"/>
    <property type="project" value="InterPro"/>
</dbReference>
<reference evidence="7" key="1">
    <citation type="journal article" date="2020" name="Stud. Mycol.">
        <title>101 Dothideomycetes genomes: a test case for predicting lifestyles and emergence of pathogens.</title>
        <authorList>
            <person name="Haridas S."/>
            <person name="Albert R."/>
            <person name="Binder M."/>
            <person name="Bloem J."/>
            <person name="Labutti K."/>
            <person name="Salamov A."/>
            <person name="Andreopoulos B."/>
            <person name="Baker S."/>
            <person name="Barry K."/>
            <person name="Bills G."/>
            <person name="Bluhm B."/>
            <person name="Cannon C."/>
            <person name="Castanera R."/>
            <person name="Culley D."/>
            <person name="Daum C."/>
            <person name="Ezra D."/>
            <person name="Gonzalez J."/>
            <person name="Henrissat B."/>
            <person name="Kuo A."/>
            <person name="Liang C."/>
            <person name="Lipzen A."/>
            <person name="Lutzoni F."/>
            <person name="Magnuson J."/>
            <person name="Mondo S."/>
            <person name="Nolan M."/>
            <person name="Ohm R."/>
            <person name="Pangilinan J."/>
            <person name="Park H.-J."/>
            <person name="Ramirez L."/>
            <person name="Alfaro M."/>
            <person name="Sun H."/>
            <person name="Tritt A."/>
            <person name="Yoshinaga Y."/>
            <person name="Zwiers L.-H."/>
            <person name="Turgeon B."/>
            <person name="Goodwin S."/>
            <person name="Spatafora J."/>
            <person name="Crous P."/>
            <person name="Grigoriev I."/>
        </authorList>
    </citation>
    <scope>NUCLEOTIDE SEQUENCE</scope>
    <source>
        <strain evidence="7">CBS 480.64</strain>
    </source>
</reference>
<evidence type="ECO:0000256" key="4">
    <source>
        <dbReference type="ARBA" id="ARBA00023204"/>
    </source>
</evidence>
<dbReference type="GO" id="GO:0045002">
    <property type="term" value="P:double-strand break repair via single-strand annealing"/>
    <property type="evidence" value="ECO:0007669"/>
    <property type="project" value="InterPro"/>
</dbReference>
<dbReference type="InterPro" id="IPR041247">
    <property type="entry name" value="Rad52_fam"/>
</dbReference>
<dbReference type="Gene3D" id="3.30.390.80">
    <property type="entry name" value="DNA repair protein Rad52/59/22"/>
    <property type="match status" value="1"/>
</dbReference>
<keyword evidence="4" id="KW-0234">DNA repair</keyword>
<evidence type="ECO:0000256" key="2">
    <source>
        <dbReference type="ARBA" id="ARBA00022763"/>
    </source>
</evidence>
<dbReference type="FunFam" id="3.30.390.80:FF:000001">
    <property type="entry name" value="DNA repair protein RAD52 homolog"/>
    <property type="match status" value="1"/>
</dbReference>
<evidence type="ECO:0000256" key="5">
    <source>
        <dbReference type="ARBA" id="ARBA00077224"/>
    </source>
</evidence>
<dbReference type="OrthoDB" id="206565at2759"/>